<evidence type="ECO:0000313" key="4">
    <source>
        <dbReference type="Proteomes" id="UP000005631"/>
    </source>
</evidence>
<dbReference type="PIRSF" id="PIRSF016719">
    <property type="entry name" value="UCP016719"/>
    <property type="match status" value="1"/>
</dbReference>
<dbReference type="Pfam" id="PF20732">
    <property type="entry name" value="NamZ_C"/>
    <property type="match status" value="1"/>
</dbReference>
<dbReference type="Pfam" id="PF07075">
    <property type="entry name" value="NamZ_N"/>
    <property type="match status" value="1"/>
</dbReference>
<dbReference type="InterPro" id="IPR048503">
    <property type="entry name" value="NamZ_C"/>
</dbReference>
<dbReference type="eggNOG" id="COG3876">
    <property type="taxonomic scope" value="Bacteria"/>
</dbReference>
<dbReference type="PATRIC" id="fig|926562.3.peg.924"/>
<dbReference type="RefSeq" id="WP_014201280.1">
    <property type="nucleotide sequence ID" value="NC_016599.1"/>
</dbReference>
<dbReference type="PANTHER" id="PTHR42915">
    <property type="entry name" value="HYPOTHETICAL 460 KDA PROTEIN IN FEUA-SIGW INTERGENIC REGION [PRECURSOR]"/>
    <property type="match status" value="1"/>
</dbReference>
<dbReference type="PANTHER" id="PTHR42915:SF1">
    <property type="entry name" value="PEPTIDOGLYCAN BETA-N-ACETYLMURAMIDASE NAMZ"/>
    <property type="match status" value="1"/>
</dbReference>
<dbReference type="HOGENOM" id="CLU_033227_0_0_10"/>
<dbReference type="Gene3D" id="3.40.50.12170">
    <property type="entry name" value="Uncharacterised protein PF07075, DUF1343"/>
    <property type="match status" value="1"/>
</dbReference>
<sequence>MTLLSAVAKYRHLVYVALLLPMFTFSQVHYAENVTVAADRPGAYLPLFYGKSVGVVANQTSMTKEGHLVDYLLVNKVAVKKVFAPEHGFRGTASAGELIKDGKDVSTGLPIVSLYGNNKKPKAEQLADIDIVVFDIQDVGARFYTYISTLTYVMEACAENGKTLVVLDRPNPHGYYVDGPVLQSGFESFVGMHHIPVIHGMSIGEYAKMVNGEKWLKNGIQCKLEVVQCENWDHTLTYSLPVKPSPNLPNDDAITLYPSLCFFEGTTVSVGRGTDKPFQQIGAPYFTTTDYSFTPKGNEGAKHPKYEGEVCHGFPLSEFAHYYISGLGEMYMYWLLEAYNMSPDKDKFFTSFFDKLAGNDQLRKDIVAGKSVEDIRKSWVSDLEAFKKVRKKYLLYQDFE</sequence>
<proteinExistence type="predicted"/>
<dbReference type="AlphaFoldDB" id="G8R398"/>
<dbReference type="STRING" id="926562.Oweho_0908"/>
<dbReference type="InterPro" id="IPR048502">
    <property type="entry name" value="NamZ_N"/>
</dbReference>
<keyword evidence="4" id="KW-1185">Reference proteome</keyword>
<dbReference type="EMBL" id="CP003156">
    <property type="protein sequence ID" value="AEV31919.1"/>
    <property type="molecule type" value="Genomic_DNA"/>
</dbReference>
<feature type="domain" description="Peptidoglycan beta-N-acetylmuramidase NamZ C-terminal" evidence="2">
    <location>
        <begin position="256"/>
        <end position="396"/>
    </location>
</feature>
<evidence type="ECO:0000313" key="3">
    <source>
        <dbReference type="EMBL" id="AEV31919.1"/>
    </source>
</evidence>
<dbReference type="KEGG" id="oho:Oweho_0908"/>
<dbReference type="Proteomes" id="UP000005631">
    <property type="component" value="Chromosome"/>
</dbReference>
<dbReference type="InterPro" id="IPR008302">
    <property type="entry name" value="NamZ"/>
</dbReference>
<dbReference type="Gene3D" id="3.90.1150.140">
    <property type="match status" value="1"/>
</dbReference>
<reference evidence="3 4" key="1">
    <citation type="journal article" date="2012" name="Stand. Genomic Sci.">
        <title>Genome sequence of the orange-pigmented seawater bacterium Owenweeksia hongkongensis type strain (UST20020801(T)).</title>
        <authorList>
            <person name="Riedel T."/>
            <person name="Held B."/>
            <person name="Nolan M."/>
            <person name="Lucas S."/>
            <person name="Lapidus A."/>
            <person name="Tice H."/>
            <person name="Del Rio T.G."/>
            <person name="Cheng J.F."/>
            <person name="Han C."/>
            <person name="Tapia R."/>
            <person name="Goodwin L.A."/>
            <person name="Pitluck S."/>
            <person name="Liolios K."/>
            <person name="Mavromatis K."/>
            <person name="Pagani I."/>
            <person name="Ivanova N."/>
            <person name="Mikhailova N."/>
            <person name="Pati A."/>
            <person name="Chen A."/>
            <person name="Palaniappan K."/>
            <person name="Rohde M."/>
            <person name="Tindall B.J."/>
            <person name="Detter J.C."/>
            <person name="Goker M."/>
            <person name="Woyke T."/>
            <person name="Bristow J."/>
            <person name="Eisen J.A."/>
            <person name="Markowitz V."/>
            <person name="Hugenholtz P."/>
            <person name="Klenk H.P."/>
            <person name="Kyrpides N.C."/>
        </authorList>
    </citation>
    <scope>NUCLEOTIDE SEQUENCE</scope>
    <source>
        <strain evidence="4">DSM 17368 / JCM 12287 / NRRL B-23963</strain>
    </source>
</reference>
<gene>
    <name evidence="3" type="ordered locus">Oweho_0908</name>
</gene>
<name>G8R398_OWEHD</name>
<dbReference type="GO" id="GO:0033922">
    <property type="term" value="F:peptidoglycan beta-N-acetylmuramidase activity"/>
    <property type="evidence" value="ECO:0007669"/>
    <property type="project" value="InterPro"/>
</dbReference>
<evidence type="ECO:0000259" key="1">
    <source>
        <dbReference type="Pfam" id="PF07075"/>
    </source>
</evidence>
<accession>G8R398</accession>
<organism evidence="3 4">
    <name type="scientific">Owenweeksia hongkongensis (strain DSM 17368 / CIP 108786 / JCM 12287 / NRRL B-23963 / UST20020801)</name>
    <dbReference type="NCBI Taxonomy" id="926562"/>
    <lineage>
        <taxon>Bacteria</taxon>
        <taxon>Pseudomonadati</taxon>
        <taxon>Bacteroidota</taxon>
        <taxon>Flavobacteriia</taxon>
        <taxon>Flavobacteriales</taxon>
        <taxon>Owenweeksiaceae</taxon>
        <taxon>Owenweeksia</taxon>
    </lineage>
</organism>
<feature type="domain" description="Peptidoglycan beta-N-acetylmuramidase NamZ N-terminal" evidence="1">
    <location>
        <begin position="53"/>
        <end position="251"/>
    </location>
</feature>
<evidence type="ECO:0000259" key="2">
    <source>
        <dbReference type="Pfam" id="PF20732"/>
    </source>
</evidence>
<evidence type="ECO:0008006" key="5">
    <source>
        <dbReference type="Google" id="ProtNLM"/>
    </source>
</evidence>
<protein>
    <recommendedName>
        <fullName evidence="5">DUF1343 domain-containing protein</fullName>
    </recommendedName>
</protein>